<accession>A0ABZ2CP31</accession>
<sequence length="56" mass="6488">MRIYMSAYACVIQHQFLGIFHVKQWSNGDWVVVLETSSIEEVRAKVTEIDPSYTPN</sequence>
<proteinExistence type="predicted"/>
<keyword evidence="2" id="KW-1185">Reference proteome</keyword>
<organism evidence="1 2">
    <name type="scientific">Aeromonas phage phiA014S</name>
    <dbReference type="NCBI Taxonomy" id="3119845"/>
    <lineage>
        <taxon>Viruses</taxon>
        <taxon>Duplodnaviria</taxon>
        <taxon>Heunggongvirae</taxon>
        <taxon>Uroviricota</taxon>
        <taxon>Caudoviricetes</taxon>
        <taxon>Autographivirales</taxon>
        <taxon>Autotranscriptaviridae</taxon>
        <taxon>Studiervirinae</taxon>
        <taxon>Coryciavirus</taxon>
        <taxon>Coryciavirus A014S</taxon>
    </lineage>
</organism>
<evidence type="ECO:0000313" key="1">
    <source>
        <dbReference type="EMBL" id="WVX92086.1"/>
    </source>
</evidence>
<reference evidence="1 2" key="1">
    <citation type="submission" date="2024-01" db="EMBL/GenBank/DDBJ databases">
        <authorList>
            <person name="Wang Y."/>
            <person name="Lin M."/>
        </authorList>
    </citation>
    <scope>NUCLEOTIDE SEQUENCE [LARGE SCALE GENOMIC DNA]</scope>
</reference>
<protein>
    <submittedName>
        <fullName evidence="1">Uncharacterized protein</fullName>
    </submittedName>
</protein>
<dbReference type="EMBL" id="PP226939">
    <property type="protein sequence ID" value="WVX92086.1"/>
    <property type="molecule type" value="Genomic_DNA"/>
</dbReference>
<name>A0ABZ2CP31_9CAUD</name>
<evidence type="ECO:0000313" key="2">
    <source>
        <dbReference type="Proteomes" id="UP001333037"/>
    </source>
</evidence>
<dbReference type="Proteomes" id="UP001333037">
    <property type="component" value="Segment"/>
</dbReference>